<sequence>MSQLKDPASITSDVNPDATVLQHLLNKSRVITSPALVVTMPVSEHGSLESTEPSFQVIVPTIAHPEQYDYLPGHFEALRILAVDMHEPKFIVRLKSGERTTMTAEKLMRLSNGPQVIREFIDGSQSPDPLAMSFESKSNLADAQGDATYDSGGELETTIGLARNRQRRRGATSTSFTHFFDPNTIFEDAVEESSSEEDEDSPESAAESSIELGSDSEEEVRPNTRRHLKRGVRKTRSNLRELSDDTFASNRATRSSARTRKSTRHNLRERLEDDDLSEVEVVKPKQKYSGAKEHFIELPEDDAFRASHSENCSHCGKWEEEDSEEGPLIFCQGCTSSYHRDCLGSRRNRKHLVTKIAPGNFILQCANCLGIKHQSHDILPHLGHCATCAEAGPMSMPLRKSHTPQEEQQLREQNGGIDPVTDVDMSRVNNVDNVLIRCVRCKRASHVEHLLSDQSQDRSDISAESWRCIECHEAPSETSPIEVIVAWRPKNADVKVIPQLVEMLPETEKEYLIKWAKKSYFRVAWMPGDWVWCMTPSRMLKAFLESAKSNNPIMTTEEAVPKENLLIDILFDVEYIREPKSAKERAKPELVKSAFVKFQGLPYEDTVWEDPPEQSNVDQWNAFKTALADKVYGESIELPDIKALKKRLKEARAQNFGKKVVLESQPKMLVDVELMDYQLDGVNWLYYMFWQKRNAILADDMGLGKTLQIIGLFAALIENFECFPFLVVVPNSTVPNWRREIKRFAPKVRVVTYFGSAWARGMAESHEMFQDGELCCHVVIASYESMADQSSSGVLGKIPWAGLVVDEGQRLKNDQSLLYNRLKRMKFGFKALLTGTPLQNNIRELFNLIQFIDPTKDAEKLEERYGGDLTKDDIRELHDMIRPCFLRRTKGEVLPFLPPMVQIIIPVTMSVVQKKLYKSILEKNPTLIKAILKKKTGQVKSKDRQNLNNILIQLRKCLCHPFVYNRDIEEQTLDSELAQQRLVEASGKLQLLKLMLPQLEQRGHRVLIFSQFLENLDIVEDFLVGLKLEYCRLDGRMNSSDKQKQIDLFNAPDSPVFAFLLSTRSGGVGINLATADTVIIMDPDFNPKQDMQALSRAHRIGQKNVVLVFHLVVRGSVEEKIMQKGKTKMALDHVLIDRIEADEDEEDLESILQHGAQALFNNDDSADIKYDAQSISKLLDRSQAEKAEESAQEGDANTKSEGQFNFARVWQMDRDSLEEVAETEEAPVDVSAWENILLERERAAQEELNRKAEGLGRGKRKRATISYNTKVPADDDDDNDEAGPSSPLKSPPAKMQKTTADHEYKQPEDEGEETESDPDATLDDNVAELDEDPNASTEVTQQPPTAQYYPAWFDRAPRPVSPPVSSPPPTDGSTDNYLRPCEACGKPHLRLNCPLYLAGFELCGLCGNAHLAGGRRNCPAMRSTHHCRKMIEALALSNDDPVLVAKARRLAQGYIVGNNAVERRRAAREAAAEAGTQTSPAPSSSKPAEDSGATDPSQLLELI</sequence>
<dbReference type="Pfam" id="PF23615">
    <property type="entry name" value="Chromo_MIT1"/>
    <property type="match status" value="1"/>
</dbReference>
<dbReference type="InterPro" id="IPR011011">
    <property type="entry name" value="Znf_FYVE_PHD"/>
</dbReference>
<feature type="compositionally biased region" description="Acidic residues" evidence="10">
    <location>
        <begin position="188"/>
        <end position="202"/>
    </location>
</feature>
<feature type="region of interest" description="Disordered" evidence="10">
    <location>
        <begin position="1181"/>
        <end position="1203"/>
    </location>
</feature>
<dbReference type="GO" id="GO:0003682">
    <property type="term" value="F:chromatin binding"/>
    <property type="evidence" value="ECO:0007669"/>
    <property type="project" value="TreeGrafter"/>
</dbReference>
<feature type="region of interest" description="Disordered" evidence="10">
    <location>
        <begin position="160"/>
        <end position="271"/>
    </location>
</feature>
<organism evidence="13 14">
    <name type="scientific">Penicillium brevicompactum</name>
    <dbReference type="NCBI Taxonomy" id="5074"/>
    <lineage>
        <taxon>Eukaryota</taxon>
        <taxon>Fungi</taxon>
        <taxon>Dikarya</taxon>
        <taxon>Ascomycota</taxon>
        <taxon>Pezizomycotina</taxon>
        <taxon>Eurotiomycetes</taxon>
        <taxon>Eurotiomycetidae</taxon>
        <taxon>Eurotiales</taxon>
        <taxon>Aspergillaceae</taxon>
        <taxon>Penicillium</taxon>
    </lineage>
</organism>
<dbReference type="CDD" id="cd15489">
    <property type="entry name" value="PHD_SF"/>
    <property type="match status" value="1"/>
</dbReference>
<dbReference type="Gene3D" id="3.40.50.10810">
    <property type="entry name" value="Tandem AAA-ATPase domain"/>
    <property type="match status" value="1"/>
</dbReference>
<feature type="compositionally biased region" description="Pro residues" evidence="10">
    <location>
        <begin position="1359"/>
        <end position="1370"/>
    </location>
</feature>
<dbReference type="GO" id="GO:0005634">
    <property type="term" value="C:nucleus"/>
    <property type="evidence" value="ECO:0007669"/>
    <property type="project" value="UniProtKB-SubCell"/>
</dbReference>
<dbReference type="GO" id="GO:0005524">
    <property type="term" value="F:ATP binding"/>
    <property type="evidence" value="ECO:0007669"/>
    <property type="project" value="UniProtKB-KW"/>
</dbReference>
<keyword evidence="4" id="KW-0547">Nucleotide-binding</keyword>
<evidence type="ECO:0000256" key="4">
    <source>
        <dbReference type="ARBA" id="ARBA00022741"/>
    </source>
</evidence>
<name>A0A9W9QYM1_PENBR</name>
<evidence type="ECO:0000256" key="2">
    <source>
        <dbReference type="ARBA" id="ARBA00011353"/>
    </source>
</evidence>
<feature type="region of interest" description="Disordered" evidence="10">
    <location>
        <begin position="1354"/>
        <end position="1374"/>
    </location>
</feature>
<evidence type="ECO:0000256" key="5">
    <source>
        <dbReference type="ARBA" id="ARBA00022771"/>
    </source>
</evidence>
<dbReference type="Pfam" id="PF18585">
    <property type="entry name" value="zf-CCCH_6"/>
    <property type="match status" value="1"/>
</dbReference>
<evidence type="ECO:0000259" key="12">
    <source>
        <dbReference type="PROSITE" id="PS51194"/>
    </source>
</evidence>
<dbReference type="GO" id="GO:0042393">
    <property type="term" value="F:histone binding"/>
    <property type="evidence" value="ECO:0007669"/>
    <property type="project" value="TreeGrafter"/>
</dbReference>
<evidence type="ECO:0000256" key="7">
    <source>
        <dbReference type="ARBA" id="ARBA00022833"/>
    </source>
</evidence>
<dbReference type="PROSITE" id="PS51194">
    <property type="entry name" value="HELICASE_CTER"/>
    <property type="match status" value="1"/>
</dbReference>
<feature type="region of interest" description="Disordered" evidence="10">
    <location>
        <begin position="1252"/>
        <end position="1325"/>
    </location>
</feature>
<keyword evidence="9" id="KW-0539">Nucleus</keyword>
<dbReference type="InterPro" id="IPR056616">
    <property type="entry name" value="Chromo_MIT1"/>
</dbReference>
<accession>A0A9W9QYM1</accession>
<dbReference type="SUPFAM" id="SSF52540">
    <property type="entry name" value="P-loop containing nucleoside triphosphate hydrolases"/>
    <property type="match status" value="2"/>
</dbReference>
<dbReference type="SUPFAM" id="SSF54160">
    <property type="entry name" value="Chromo domain-like"/>
    <property type="match status" value="1"/>
</dbReference>
<feature type="compositionally biased region" description="Low complexity" evidence="10">
    <location>
        <begin position="246"/>
        <end position="256"/>
    </location>
</feature>
<dbReference type="InterPro" id="IPR014001">
    <property type="entry name" value="Helicase_ATP-bd"/>
</dbReference>
<dbReference type="Pfam" id="PF23614">
    <property type="entry name" value="DUF7141"/>
    <property type="match status" value="1"/>
</dbReference>
<dbReference type="PROSITE" id="PS51192">
    <property type="entry name" value="HELICASE_ATP_BIND_1"/>
    <property type="match status" value="1"/>
</dbReference>
<feature type="compositionally biased region" description="Basic and acidic residues" evidence="10">
    <location>
        <begin position="1299"/>
        <end position="1308"/>
    </location>
</feature>
<feature type="domain" description="Helicase ATP-binding" evidence="11">
    <location>
        <begin position="686"/>
        <end position="855"/>
    </location>
</feature>
<dbReference type="InterPro" id="IPR027417">
    <property type="entry name" value="P-loop_NTPase"/>
</dbReference>
<dbReference type="PANTHER" id="PTHR45623:SF17">
    <property type="entry name" value="CHROMODOMAIN-HELICASE-DNA-BINDING PROTEIN 3-RELATED"/>
    <property type="match status" value="1"/>
</dbReference>
<dbReference type="InterPro" id="IPR040934">
    <property type="entry name" value="Znf-CCCH_6"/>
</dbReference>
<dbReference type="GO" id="GO:0000785">
    <property type="term" value="C:chromatin"/>
    <property type="evidence" value="ECO:0007669"/>
    <property type="project" value="TreeGrafter"/>
</dbReference>
<dbReference type="SMART" id="SM00487">
    <property type="entry name" value="DEXDc"/>
    <property type="match status" value="1"/>
</dbReference>
<reference evidence="13" key="1">
    <citation type="submission" date="2022-12" db="EMBL/GenBank/DDBJ databases">
        <authorList>
            <person name="Petersen C."/>
        </authorList>
    </citation>
    <scope>NUCLEOTIDE SEQUENCE</scope>
    <source>
        <strain evidence="13">IBT 35673</strain>
    </source>
</reference>
<keyword evidence="8" id="KW-0067">ATP-binding</keyword>
<comment type="caution">
    <text evidence="13">The sequence shown here is derived from an EMBL/GenBank/DDBJ whole genome shotgun (WGS) entry which is preliminary data.</text>
</comment>
<gene>
    <name evidence="13" type="ORF">N7452_003001</name>
</gene>
<dbReference type="EMBL" id="JAPZBQ010000002">
    <property type="protein sequence ID" value="KAJ5344997.1"/>
    <property type="molecule type" value="Genomic_DNA"/>
</dbReference>
<keyword evidence="6" id="KW-0378">Hydrolase</keyword>
<dbReference type="Pfam" id="PF00271">
    <property type="entry name" value="Helicase_C"/>
    <property type="match status" value="1"/>
</dbReference>
<proteinExistence type="predicted"/>
<evidence type="ECO:0000313" key="14">
    <source>
        <dbReference type="Proteomes" id="UP001147695"/>
    </source>
</evidence>
<dbReference type="PANTHER" id="PTHR45623">
    <property type="entry name" value="CHROMODOMAIN-HELICASE-DNA-BINDING PROTEIN 3-RELATED-RELATED"/>
    <property type="match status" value="1"/>
</dbReference>
<feature type="region of interest" description="Disordered" evidence="10">
    <location>
        <begin position="1465"/>
        <end position="1503"/>
    </location>
</feature>
<evidence type="ECO:0000256" key="1">
    <source>
        <dbReference type="ARBA" id="ARBA00004123"/>
    </source>
</evidence>
<dbReference type="InterPro" id="IPR001650">
    <property type="entry name" value="Helicase_C-like"/>
</dbReference>
<evidence type="ECO:0000256" key="6">
    <source>
        <dbReference type="ARBA" id="ARBA00022801"/>
    </source>
</evidence>
<dbReference type="CDD" id="cd18793">
    <property type="entry name" value="SF2_C_SNF"/>
    <property type="match status" value="1"/>
</dbReference>
<evidence type="ECO:0000313" key="13">
    <source>
        <dbReference type="EMBL" id="KAJ5344997.1"/>
    </source>
</evidence>
<dbReference type="GO" id="GO:0008270">
    <property type="term" value="F:zinc ion binding"/>
    <property type="evidence" value="ECO:0007669"/>
    <property type="project" value="UniProtKB-KW"/>
</dbReference>
<dbReference type="InterPro" id="IPR038718">
    <property type="entry name" value="SNF2-like_sf"/>
</dbReference>
<dbReference type="GO" id="GO:0003677">
    <property type="term" value="F:DNA binding"/>
    <property type="evidence" value="ECO:0007669"/>
    <property type="project" value="TreeGrafter"/>
</dbReference>
<evidence type="ECO:0000256" key="10">
    <source>
        <dbReference type="SAM" id="MobiDB-lite"/>
    </source>
</evidence>
<dbReference type="Gene3D" id="3.40.50.300">
    <property type="entry name" value="P-loop containing nucleotide triphosphate hydrolases"/>
    <property type="match status" value="1"/>
</dbReference>
<dbReference type="GO" id="GO:0016887">
    <property type="term" value="F:ATP hydrolysis activity"/>
    <property type="evidence" value="ECO:0007669"/>
    <property type="project" value="TreeGrafter"/>
</dbReference>
<dbReference type="SUPFAM" id="SSF57903">
    <property type="entry name" value="FYVE/PHD zinc finger"/>
    <property type="match status" value="1"/>
</dbReference>
<evidence type="ECO:0000256" key="3">
    <source>
        <dbReference type="ARBA" id="ARBA00022723"/>
    </source>
</evidence>
<dbReference type="SMART" id="SM00249">
    <property type="entry name" value="PHD"/>
    <property type="match status" value="2"/>
</dbReference>
<comment type="subunit">
    <text evidence="2">Component of the NuA4 histone acetyltransferase complex.</text>
</comment>
<comment type="subcellular location">
    <subcellularLocation>
        <location evidence="1">Nucleus</location>
    </subcellularLocation>
</comment>
<dbReference type="InterPro" id="IPR000330">
    <property type="entry name" value="SNF2_N"/>
</dbReference>
<reference evidence="13" key="2">
    <citation type="journal article" date="2023" name="IMA Fungus">
        <title>Comparative genomic study of the Penicillium genus elucidates a diverse pangenome and 15 lateral gene transfer events.</title>
        <authorList>
            <person name="Petersen C."/>
            <person name="Sorensen T."/>
            <person name="Nielsen M.R."/>
            <person name="Sondergaard T.E."/>
            <person name="Sorensen J.L."/>
            <person name="Fitzpatrick D.A."/>
            <person name="Frisvad J.C."/>
            <person name="Nielsen K.L."/>
        </authorList>
    </citation>
    <scope>NUCLEOTIDE SEQUENCE</scope>
    <source>
        <strain evidence="13">IBT 35673</strain>
    </source>
</reference>
<dbReference type="InterPro" id="IPR013083">
    <property type="entry name" value="Znf_RING/FYVE/PHD"/>
</dbReference>
<evidence type="ECO:0000259" key="11">
    <source>
        <dbReference type="PROSITE" id="PS51192"/>
    </source>
</evidence>
<dbReference type="InterPro" id="IPR055565">
    <property type="entry name" value="DUF7141"/>
</dbReference>
<dbReference type="InterPro" id="IPR001965">
    <property type="entry name" value="Znf_PHD"/>
</dbReference>
<feature type="domain" description="Helicase C-terminal" evidence="12">
    <location>
        <begin position="990"/>
        <end position="1147"/>
    </location>
</feature>
<dbReference type="Pfam" id="PF15446">
    <property type="entry name" value="zf-PHD-like"/>
    <property type="match status" value="1"/>
</dbReference>
<keyword evidence="3" id="KW-0479">Metal-binding</keyword>
<dbReference type="Proteomes" id="UP001147695">
    <property type="component" value="Unassembled WGS sequence"/>
</dbReference>
<protein>
    <submittedName>
        <fullName evidence="13">SNF2-related protein</fullName>
    </submittedName>
</protein>
<feature type="compositionally biased region" description="Acidic residues" evidence="10">
    <location>
        <begin position="1309"/>
        <end position="1325"/>
    </location>
</feature>
<feature type="compositionally biased region" description="Basic residues" evidence="10">
    <location>
        <begin position="223"/>
        <end position="237"/>
    </location>
</feature>
<evidence type="ECO:0000256" key="8">
    <source>
        <dbReference type="ARBA" id="ARBA00022840"/>
    </source>
</evidence>
<dbReference type="CDD" id="cd17919">
    <property type="entry name" value="DEXHc_Snf"/>
    <property type="match status" value="1"/>
</dbReference>
<evidence type="ECO:0000256" key="9">
    <source>
        <dbReference type="ARBA" id="ARBA00023242"/>
    </source>
</evidence>
<dbReference type="SMART" id="SM00490">
    <property type="entry name" value="HELICc"/>
    <property type="match status" value="1"/>
</dbReference>
<dbReference type="InterPro" id="IPR041684">
    <property type="entry name" value="Znf-PHD-like"/>
</dbReference>
<dbReference type="Pfam" id="PF00176">
    <property type="entry name" value="SNF2-rel_dom"/>
    <property type="match status" value="1"/>
</dbReference>
<keyword evidence="5" id="KW-0863">Zinc-finger</keyword>
<dbReference type="GO" id="GO:0140658">
    <property type="term" value="F:ATP-dependent chromatin remodeler activity"/>
    <property type="evidence" value="ECO:0007669"/>
    <property type="project" value="TreeGrafter"/>
</dbReference>
<dbReference type="Gene3D" id="3.30.40.10">
    <property type="entry name" value="Zinc/RING finger domain, C3HC4 (zinc finger)"/>
    <property type="match status" value="1"/>
</dbReference>
<keyword evidence="7" id="KW-0862">Zinc</keyword>
<dbReference type="InterPro" id="IPR049730">
    <property type="entry name" value="SNF2/RAD54-like_C"/>
</dbReference>
<feature type="compositionally biased region" description="Polar residues" evidence="10">
    <location>
        <begin position="1475"/>
        <end position="1486"/>
    </location>
</feature>
<dbReference type="InterPro" id="IPR016197">
    <property type="entry name" value="Chromo-like_dom_sf"/>
</dbReference>